<dbReference type="AlphaFoldDB" id="A0A1J1HYC7"/>
<evidence type="ECO:0000313" key="1">
    <source>
        <dbReference type="EMBL" id="CRK93029.1"/>
    </source>
</evidence>
<gene>
    <name evidence="1" type="ORF">CLUMA_CG006641</name>
</gene>
<dbReference type="Proteomes" id="UP000183832">
    <property type="component" value="Unassembled WGS sequence"/>
</dbReference>
<evidence type="ECO:0000313" key="2">
    <source>
        <dbReference type="Proteomes" id="UP000183832"/>
    </source>
</evidence>
<sequence length="77" mass="8995">MMTFIKIILTISKIPFHALKLSEIIAYILKFSSLIFDSDTKYCVGIKREFVQPYWVEILKNWRWGSSTWGASNYANA</sequence>
<protein>
    <submittedName>
        <fullName evidence="1">CLUMA_CG006641, isoform A</fullName>
    </submittedName>
</protein>
<accession>A0A1J1HYC7</accession>
<organism evidence="1 2">
    <name type="scientific">Clunio marinus</name>
    <dbReference type="NCBI Taxonomy" id="568069"/>
    <lineage>
        <taxon>Eukaryota</taxon>
        <taxon>Metazoa</taxon>
        <taxon>Ecdysozoa</taxon>
        <taxon>Arthropoda</taxon>
        <taxon>Hexapoda</taxon>
        <taxon>Insecta</taxon>
        <taxon>Pterygota</taxon>
        <taxon>Neoptera</taxon>
        <taxon>Endopterygota</taxon>
        <taxon>Diptera</taxon>
        <taxon>Nematocera</taxon>
        <taxon>Chironomoidea</taxon>
        <taxon>Chironomidae</taxon>
        <taxon>Clunio</taxon>
    </lineage>
</organism>
<reference evidence="1 2" key="1">
    <citation type="submission" date="2015-04" db="EMBL/GenBank/DDBJ databases">
        <authorList>
            <person name="Syromyatnikov M.Y."/>
            <person name="Popov V.N."/>
        </authorList>
    </citation>
    <scope>NUCLEOTIDE SEQUENCE [LARGE SCALE GENOMIC DNA]</scope>
</reference>
<keyword evidence="2" id="KW-1185">Reference proteome</keyword>
<name>A0A1J1HYC7_9DIPT</name>
<proteinExistence type="predicted"/>
<dbReference type="EMBL" id="CVRI01000036">
    <property type="protein sequence ID" value="CRK93029.1"/>
    <property type="molecule type" value="Genomic_DNA"/>
</dbReference>